<proteinExistence type="predicted"/>
<comment type="caution">
    <text evidence="1">The sequence shown here is derived from an EMBL/GenBank/DDBJ whole genome shotgun (WGS) entry which is preliminary data.</text>
</comment>
<gene>
    <name evidence="1" type="primary">hutG</name>
    <name evidence="1" type="ORF">tloyanaT_25460</name>
</gene>
<protein>
    <submittedName>
        <fullName evidence="1">N-formylglutamate deformylase</fullName>
    </submittedName>
</protein>
<name>A0ABQ6HDX8_9GAMM</name>
<dbReference type="Proteomes" id="UP001157134">
    <property type="component" value="Unassembled WGS sequence"/>
</dbReference>
<evidence type="ECO:0000313" key="1">
    <source>
        <dbReference type="EMBL" id="GLX86293.1"/>
    </source>
</evidence>
<dbReference type="RefSeq" id="WP_284299157.1">
    <property type="nucleotide sequence ID" value="NZ_BSSV01000005.1"/>
</dbReference>
<dbReference type="Gene3D" id="3.40.630.40">
    <property type="entry name" value="Zn-dependent exopeptidases"/>
    <property type="match status" value="1"/>
</dbReference>
<evidence type="ECO:0000313" key="2">
    <source>
        <dbReference type="Proteomes" id="UP001157134"/>
    </source>
</evidence>
<dbReference type="Pfam" id="PF05013">
    <property type="entry name" value="FGase"/>
    <property type="match status" value="1"/>
</dbReference>
<dbReference type="NCBIfam" id="TIGR02017">
    <property type="entry name" value="hutG_amidohyd"/>
    <property type="match status" value="1"/>
</dbReference>
<sequence length="270" mass="30290">MREQSPIFELIKGNQPLIISMPHNGQEIPDDIKNTMTEAGLAVPDTDWYLDKLYDFAASMGISLINPRYNRYVIDLNRNTNGENLYPGANSTELCPTTAFDLSPLYKTGRVPNDAEISRRVNTYWQPYHQALTNEIARLKAEHGYVVLLEAHSILSVVPRFFEGQLPDFNFGSNQGESCKAPLVNAVEAIDFSPYSQVTNGRFKGGFITRHFGQPKQQVEALQLELSQATYLDEDTLAYNEEKAAQVKPKLKALVTTLLNYANEQARGAN</sequence>
<accession>A0ABQ6HDX8</accession>
<dbReference type="EMBL" id="BSSV01000005">
    <property type="protein sequence ID" value="GLX86293.1"/>
    <property type="molecule type" value="Genomic_DNA"/>
</dbReference>
<reference evidence="1 2" key="1">
    <citation type="submission" date="2023-03" db="EMBL/GenBank/DDBJ databases">
        <title>Thalassotalea loyana LMG 22536T draft genome sequence.</title>
        <authorList>
            <person name="Sawabe T."/>
        </authorList>
    </citation>
    <scope>NUCLEOTIDE SEQUENCE [LARGE SCALE GENOMIC DNA]</scope>
    <source>
        <strain evidence="1 2">LMG 22536</strain>
    </source>
</reference>
<organism evidence="1 2">
    <name type="scientific">Thalassotalea loyana</name>
    <dbReference type="NCBI Taxonomy" id="280483"/>
    <lineage>
        <taxon>Bacteria</taxon>
        <taxon>Pseudomonadati</taxon>
        <taxon>Pseudomonadota</taxon>
        <taxon>Gammaproteobacteria</taxon>
        <taxon>Alteromonadales</taxon>
        <taxon>Colwelliaceae</taxon>
        <taxon>Thalassotalea</taxon>
    </lineage>
</organism>
<keyword evidence="2" id="KW-1185">Reference proteome</keyword>
<dbReference type="InterPro" id="IPR007709">
    <property type="entry name" value="N-FG_amidohydro"/>
</dbReference>
<dbReference type="InterPro" id="IPR010247">
    <property type="entry name" value="HutG_amidohyd"/>
</dbReference>
<dbReference type="SUPFAM" id="SSF53187">
    <property type="entry name" value="Zn-dependent exopeptidases"/>
    <property type="match status" value="1"/>
</dbReference>